<dbReference type="AlphaFoldDB" id="A0A0G1XB78"/>
<evidence type="ECO:0000313" key="1">
    <source>
        <dbReference type="EMBL" id="KKW28196.1"/>
    </source>
</evidence>
<accession>A0A0G1XB78</accession>
<proteinExistence type="predicted"/>
<comment type="caution">
    <text evidence="1">The sequence shown here is derived from an EMBL/GenBank/DDBJ whole genome shotgun (WGS) entry which is preliminary data.</text>
</comment>
<dbReference type="EMBL" id="LCRA01000001">
    <property type="protein sequence ID" value="KKW28196.1"/>
    <property type="molecule type" value="Genomic_DNA"/>
</dbReference>
<dbReference type="Proteomes" id="UP000034185">
    <property type="component" value="Unassembled WGS sequence"/>
</dbReference>
<reference evidence="1 2" key="1">
    <citation type="journal article" date="2015" name="Nature">
        <title>rRNA introns, odd ribosomes, and small enigmatic genomes across a large radiation of phyla.</title>
        <authorList>
            <person name="Brown C.T."/>
            <person name="Hug L.A."/>
            <person name="Thomas B.C."/>
            <person name="Sharon I."/>
            <person name="Castelle C.J."/>
            <person name="Singh A."/>
            <person name="Wilkins M.J."/>
            <person name="Williams K.H."/>
            <person name="Banfield J.F."/>
        </authorList>
    </citation>
    <scope>NUCLEOTIDE SEQUENCE [LARGE SCALE GENOMIC DNA]</scope>
</reference>
<sequence>MSQVHKRLSDAQIITILTQYDEKKIPAADAQAKLGVKRSKFFRLLKEFQIPKANP</sequence>
<evidence type="ECO:0000313" key="2">
    <source>
        <dbReference type="Proteomes" id="UP000034185"/>
    </source>
</evidence>
<organism evidence="1 2">
    <name type="scientific">Candidatus Kaiserbacteria bacterium GW2011_GWB1_52_6</name>
    <dbReference type="NCBI Taxonomy" id="1618674"/>
    <lineage>
        <taxon>Bacteria</taxon>
        <taxon>Candidatus Kaiseribacteriota</taxon>
    </lineage>
</organism>
<name>A0A0G1XB78_9BACT</name>
<protein>
    <submittedName>
        <fullName evidence="1">Uncharacterized protein</fullName>
    </submittedName>
</protein>
<gene>
    <name evidence="1" type="ORF">UY70_C0001G0032</name>
</gene>